<dbReference type="Pfam" id="PF14520">
    <property type="entry name" value="HHH_5"/>
    <property type="match status" value="1"/>
</dbReference>
<reference evidence="9 10" key="1">
    <citation type="submission" date="2018-06" db="EMBL/GenBank/DDBJ databases">
        <title>Complete genome of Desulfovibrio marinus P48SEP.</title>
        <authorList>
            <person name="Crispim J.S."/>
            <person name="Vidigal P.M.P."/>
            <person name="Silva L.C.F."/>
            <person name="Araujo L.C."/>
            <person name="Laguardia C.N."/>
            <person name="Dias R.S."/>
            <person name="Sousa M.P."/>
            <person name="Paula S.O."/>
            <person name="Silva C."/>
        </authorList>
    </citation>
    <scope>NUCLEOTIDE SEQUENCE [LARGE SCALE GENOMIC DNA]</scope>
    <source>
        <strain evidence="9 10">P48SEP</strain>
    </source>
</reference>
<dbReference type="Gene3D" id="1.10.8.10">
    <property type="entry name" value="DNA helicase RuvA subunit, C-terminal domain"/>
    <property type="match status" value="1"/>
</dbReference>
<dbReference type="SUPFAM" id="SSF50249">
    <property type="entry name" value="Nucleic acid-binding proteins"/>
    <property type="match status" value="1"/>
</dbReference>
<dbReference type="Pfam" id="PF07499">
    <property type="entry name" value="RuvA_C"/>
    <property type="match status" value="1"/>
</dbReference>
<dbReference type="HAMAP" id="MF_00031">
    <property type="entry name" value="DNA_HJ_migration_RuvA"/>
    <property type="match status" value="1"/>
</dbReference>
<dbReference type="GO" id="GO:0005524">
    <property type="term" value="F:ATP binding"/>
    <property type="evidence" value="ECO:0007669"/>
    <property type="project" value="InterPro"/>
</dbReference>
<dbReference type="InterPro" id="IPR000085">
    <property type="entry name" value="RuvA"/>
</dbReference>
<dbReference type="InterPro" id="IPR012340">
    <property type="entry name" value="NA-bd_OB-fold"/>
</dbReference>
<feature type="region of interest" description="Domain III" evidence="6">
    <location>
        <begin position="145"/>
        <end position="198"/>
    </location>
</feature>
<dbReference type="InterPro" id="IPR010994">
    <property type="entry name" value="RuvA_2-like"/>
</dbReference>
<dbReference type="SUPFAM" id="SSF47781">
    <property type="entry name" value="RuvA domain 2-like"/>
    <property type="match status" value="1"/>
</dbReference>
<name>A0A6P1ZLA7_9BACT</name>
<keyword evidence="4 6" id="KW-0233">DNA recombination</keyword>
<evidence type="ECO:0000259" key="7">
    <source>
        <dbReference type="Pfam" id="PF01330"/>
    </source>
</evidence>
<dbReference type="AlphaFoldDB" id="A0A6P1ZLA7"/>
<dbReference type="GO" id="GO:0000400">
    <property type="term" value="F:four-way junction DNA binding"/>
    <property type="evidence" value="ECO:0007669"/>
    <property type="project" value="UniProtKB-UniRule"/>
</dbReference>
<keyword evidence="2 6" id="KW-0227">DNA damage</keyword>
<feature type="domain" description="Holliday junction DNA helicase RuvA C-terminal" evidence="8">
    <location>
        <begin position="149"/>
        <end position="194"/>
    </location>
</feature>
<dbReference type="InterPro" id="IPR036267">
    <property type="entry name" value="RuvA_C_sf"/>
</dbReference>
<dbReference type="Gene3D" id="2.40.50.140">
    <property type="entry name" value="Nucleic acid-binding proteins"/>
    <property type="match status" value="1"/>
</dbReference>
<dbReference type="Proteomes" id="UP000434052">
    <property type="component" value="Unassembled WGS sequence"/>
</dbReference>
<evidence type="ECO:0000313" key="10">
    <source>
        <dbReference type="Proteomes" id="UP000434052"/>
    </source>
</evidence>
<dbReference type="GO" id="GO:0048476">
    <property type="term" value="C:Holliday junction resolvase complex"/>
    <property type="evidence" value="ECO:0007669"/>
    <property type="project" value="UniProtKB-UniRule"/>
</dbReference>
<evidence type="ECO:0000256" key="4">
    <source>
        <dbReference type="ARBA" id="ARBA00023172"/>
    </source>
</evidence>
<dbReference type="RefSeq" id="WP_144305016.1">
    <property type="nucleotide sequence ID" value="NZ_QMIF01000004.1"/>
</dbReference>
<dbReference type="InterPro" id="IPR013849">
    <property type="entry name" value="DNA_helicase_Holl-junc_RuvA_I"/>
</dbReference>
<dbReference type="EMBL" id="QMIF01000004">
    <property type="protein sequence ID" value="TVM34695.1"/>
    <property type="molecule type" value="Genomic_DNA"/>
</dbReference>
<comment type="caution">
    <text evidence="6">Lacks conserved residue(s) required for the propagation of feature annotation.</text>
</comment>
<comment type="subcellular location">
    <subcellularLocation>
        <location evidence="6">Cytoplasm</location>
    </subcellularLocation>
</comment>
<protein>
    <recommendedName>
        <fullName evidence="6">Holliday junction branch migration complex subunit RuvA</fullName>
    </recommendedName>
</protein>
<evidence type="ECO:0000259" key="8">
    <source>
        <dbReference type="Pfam" id="PF07499"/>
    </source>
</evidence>
<sequence length="198" mass="21410">MIAYLEGRLLEVGESSLVLVTEGGVGYELYAPVPLLARLPVRGEQLTVYVQTIVREDAIELYGFEDWESRKLFAMLISISKLGPKTGLAILSMYSPDDLRRVVADEDVAALTKVPGIGKKTGQHIFLELKYKLKDTVGDLPAAGPAGSVLRDAVTGLVNLGYSEEEARPAVEQALADDADLDVAEALRAALKRLAAKR</sequence>
<dbReference type="GO" id="GO:0006281">
    <property type="term" value="P:DNA repair"/>
    <property type="evidence" value="ECO:0007669"/>
    <property type="project" value="UniProtKB-UniRule"/>
</dbReference>
<dbReference type="SUPFAM" id="SSF46929">
    <property type="entry name" value="DNA helicase RuvA subunit, C-terminal domain"/>
    <property type="match status" value="1"/>
</dbReference>
<dbReference type="Pfam" id="PF01330">
    <property type="entry name" value="RuvA_N"/>
    <property type="match status" value="1"/>
</dbReference>
<keyword evidence="3 6" id="KW-0238">DNA-binding</keyword>
<evidence type="ECO:0000256" key="1">
    <source>
        <dbReference type="ARBA" id="ARBA00022490"/>
    </source>
</evidence>
<evidence type="ECO:0000256" key="5">
    <source>
        <dbReference type="ARBA" id="ARBA00023204"/>
    </source>
</evidence>
<accession>A0A6P1ZLA7</accession>
<dbReference type="GO" id="GO:0006310">
    <property type="term" value="P:DNA recombination"/>
    <property type="evidence" value="ECO:0007669"/>
    <property type="project" value="UniProtKB-UniRule"/>
</dbReference>
<dbReference type="OrthoDB" id="5293449at2"/>
<keyword evidence="5 6" id="KW-0234">DNA repair</keyword>
<dbReference type="Gene3D" id="1.10.150.20">
    <property type="entry name" value="5' to 3' exonuclease, C-terminal subdomain"/>
    <property type="match status" value="1"/>
</dbReference>
<evidence type="ECO:0000256" key="6">
    <source>
        <dbReference type="HAMAP-Rule" id="MF_00031"/>
    </source>
</evidence>
<gene>
    <name evidence="6" type="primary">ruvA</name>
    <name evidence="9" type="ORF">DQK91_09000</name>
</gene>
<comment type="function">
    <text evidence="6">The RuvA-RuvB-RuvC complex processes Holliday junction (HJ) DNA during genetic recombination and DNA repair, while the RuvA-RuvB complex plays an important role in the rescue of blocked DNA replication forks via replication fork reversal (RFR). RuvA specifically binds to HJ cruciform DNA, conferring on it an open structure. The RuvB hexamer acts as an ATP-dependent pump, pulling dsDNA into and through the RuvAB complex. HJ branch migration allows RuvC to scan DNA until it finds its consensus sequence, where it cleaves and resolves the cruciform DNA.</text>
</comment>
<dbReference type="InterPro" id="IPR011114">
    <property type="entry name" value="RuvA_C"/>
</dbReference>
<dbReference type="GO" id="GO:0009379">
    <property type="term" value="C:Holliday junction helicase complex"/>
    <property type="evidence" value="ECO:0007669"/>
    <property type="project" value="InterPro"/>
</dbReference>
<evidence type="ECO:0000256" key="2">
    <source>
        <dbReference type="ARBA" id="ARBA00022763"/>
    </source>
</evidence>
<evidence type="ECO:0000256" key="3">
    <source>
        <dbReference type="ARBA" id="ARBA00023125"/>
    </source>
</evidence>
<dbReference type="GO" id="GO:0005737">
    <property type="term" value="C:cytoplasm"/>
    <property type="evidence" value="ECO:0007669"/>
    <property type="project" value="UniProtKB-SubCell"/>
</dbReference>
<organism evidence="9 10">
    <name type="scientific">Oceanidesulfovibrio marinus</name>
    <dbReference type="NCBI Taxonomy" id="370038"/>
    <lineage>
        <taxon>Bacteria</taxon>
        <taxon>Pseudomonadati</taxon>
        <taxon>Thermodesulfobacteriota</taxon>
        <taxon>Desulfovibrionia</taxon>
        <taxon>Desulfovibrionales</taxon>
        <taxon>Desulfovibrionaceae</taxon>
        <taxon>Oceanidesulfovibrio</taxon>
    </lineage>
</organism>
<comment type="similarity">
    <text evidence="6">Belongs to the RuvA family.</text>
</comment>
<comment type="domain">
    <text evidence="6">Has three domains with a flexible linker between the domains II and III and assumes an 'L' shape. Domain III is highly mobile and contacts RuvB.</text>
</comment>
<comment type="caution">
    <text evidence="9">The sequence shown here is derived from an EMBL/GenBank/DDBJ whole genome shotgun (WGS) entry which is preliminary data.</text>
</comment>
<dbReference type="GO" id="GO:0009378">
    <property type="term" value="F:four-way junction helicase activity"/>
    <property type="evidence" value="ECO:0007669"/>
    <property type="project" value="InterPro"/>
</dbReference>
<keyword evidence="1 6" id="KW-0963">Cytoplasm</keyword>
<proteinExistence type="inferred from homology"/>
<evidence type="ECO:0000313" key="9">
    <source>
        <dbReference type="EMBL" id="TVM34695.1"/>
    </source>
</evidence>
<dbReference type="NCBIfam" id="TIGR00084">
    <property type="entry name" value="ruvA"/>
    <property type="match status" value="1"/>
</dbReference>
<feature type="domain" description="DNA helicase Holliday junction RuvA type" evidence="7">
    <location>
        <begin position="1"/>
        <end position="63"/>
    </location>
</feature>
<comment type="subunit">
    <text evidence="6">Homotetramer. Forms an RuvA(8)-RuvB(12)-Holliday junction (HJ) complex. HJ DNA is sandwiched between 2 RuvA tetramers; dsDNA enters through RuvA and exits via RuvB. An RuvB hexamer assembles on each DNA strand where it exits the tetramer. Each RuvB hexamer is contacted by two RuvA subunits (via domain III) on 2 adjacent RuvB subunits; this complex drives branch migration. In the full resolvosome a probable DNA-RuvA(4)-RuvB(12)-RuvC(2) complex forms which resolves the HJ.</text>
</comment>
<dbReference type="CDD" id="cd14332">
    <property type="entry name" value="UBA_RuvA_C"/>
    <property type="match status" value="1"/>
</dbReference>